<dbReference type="GO" id="GO:0046983">
    <property type="term" value="F:protein dimerization activity"/>
    <property type="evidence" value="ECO:0007669"/>
    <property type="project" value="InterPro"/>
</dbReference>
<dbReference type="EMBL" id="CAKASE010000046">
    <property type="protein sequence ID" value="CAG9561113.1"/>
    <property type="molecule type" value="Genomic_DNA"/>
</dbReference>
<organism evidence="10 11">
    <name type="scientific">Danaus chrysippus</name>
    <name type="common">African queen</name>
    <dbReference type="NCBI Taxonomy" id="151541"/>
    <lineage>
        <taxon>Eukaryota</taxon>
        <taxon>Metazoa</taxon>
        <taxon>Ecdysozoa</taxon>
        <taxon>Arthropoda</taxon>
        <taxon>Hexapoda</taxon>
        <taxon>Insecta</taxon>
        <taxon>Pterygota</taxon>
        <taxon>Neoptera</taxon>
        <taxon>Endopterygota</taxon>
        <taxon>Lepidoptera</taxon>
        <taxon>Glossata</taxon>
        <taxon>Ditrysia</taxon>
        <taxon>Papilionoidea</taxon>
        <taxon>Nymphalidae</taxon>
        <taxon>Danainae</taxon>
        <taxon>Danaini</taxon>
        <taxon>Danaina</taxon>
        <taxon>Danaus</taxon>
        <taxon>Anosia</taxon>
    </lineage>
</organism>
<evidence type="ECO:0000313" key="10">
    <source>
        <dbReference type="EMBL" id="CAG9561113.1"/>
    </source>
</evidence>
<evidence type="ECO:0000256" key="6">
    <source>
        <dbReference type="ARBA" id="ARBA00023242"/>
    </source>
</evidence>
<evidence type="ECO:0000256" key="7">
    <source>
        <dbReference type="PROSITE-ProRule" id="PRU00027"/>
    </source>
</evidence>
<evidence type="ECO:0000256" key="4">
    <source>
        <dbReference type="ARBA" id="ARBA00022833"/>
    </source>
</evidence>
<evidence type="ECO:0000256" key="1">
    <source>
        <dbReference type="ARBA" id="ARBA00004123"/>
    </source>
</evidence>
<dbReference type="Pfam" id="PF04937">
    <property type="entry name" value="DUF659"/>
    <property type="match status" value="1"/>
</dbReference>
<protein>
    <submittedName>
        <fullName evidence="10">(African queen) hypothetical protein</fullName>
    </submittedName>
</protein>
<keyword evidence="6" id="KW-0539">Nucleus</keyword>
<accession>A0A8J2VWY3</accession>
<dbReference type="Gene3D" id="1.10.10.1070">
    <property type="entry name" value="Zinc finger, BED domain-containing"/>
    <property type="match status" value="1"/>
</dbReference>
<feature type="compositionally biased region" description="Basic and acidic residues" evidence="8">
    <location>
        <begin position="1224"/>
        <end position="1234"/>
    </location>
</feature>
<evidence type="ECO:0000259" key="9">
    <source>
        <dbReference type="PROSITE" id="PS50808"/>
    </source>
</evidence>
<keyword evidence="4" id="KW-0862">Zinc</keyword>
<dbReference type="SUPFAM" id="SSF140996">
    <property type="entry name" value="Hermes dimerisation domain"/>
    <property type="match status" value="1"/>
</dbReference>
<evidence type="ECO:0000256" key="3">
    <source>
        <dbReference type="ARBA" id="ARBA00022771"/>
    </source>
</evidence>
<dbReference type="InterPro" id="IPR003656">
    <property type="entry name" value="Znf_BED"/>
</dbReference>
<dbReference type="Pfam" id="PF13843">
    <property type="entry name" value="DDE_Tnp_1_7"/>
    <property type="match status" value="1"/>
</dbReference>
<dbReference type="Pfam" id="PF05699">
    <property type="entry name" value="Dimer_Tnp_hAT"/>
    <property type="match status" value="1"/>
</dbReference>
<dbReference type="SMART" id="SM00614">
    <property type="entry name" value="ZnF_BED"/>
    <property type="match status" value="1"/>
</dbReference>
<feature type="region of interest" description="Disordered" evidence="8">
    <location>
        <begin position="1224"/>
        <end position="1265"/>
    </location>
</feature>
<proteinExistence type="predicted"/>
<keyword evidence="2" id="KW-0479">Metal-binding</keyword>
<dbReference type="GO" id="GO:0008270">
    <property type="term" value="F:zinc ion binding"/>
    <property type="evidence" value="ECO:0007669"/>
    <property type="project" value="UniProtKB-KW"/>
</dbReference>
<evidence type="ECO:0000256" key="8">
    <source>
        <dbReference type="SAM" id="MobiDB-lite"/>
    </source>
</evidence>
<gene>
    <name evidence="10" type="ORF">DCHRY22_LOCUS2671</name>
</gene>
<reference evidence="10" key="1">
    <citation type="submission" date="2021-09" db="EMBL/GenBank/DDBJ databases">
        <authorList>
            <person name="Martin H S."/>
        </authorList>
    </citation>
    <scope>NUCLEOTIDE SEQUENCE</scope>
</reference>
<keyword evidence="5" id="KW-0238">DNA-binding</keyword>
<dbReference type="PROSITE" id="PS50808">
    <property type="entry name" value="ZF_BED"/>
    <property type="match status" value="1"/>
</dbReference>
<dbReference type="PANTHER" id="PTHR46599:SF3">
    <property type="entry name" value="PIGGYBAC TRANSPOSABLE ELEMENT-DERIVED PROTEIN 4"/>
    <property type="match status" value="1"/>
</dbReference>
<name>A0A8J2VWY3_9NEOP</name>
<dbReference type="InterPro" id="IPR007021">
    <property type="entry name" value="DUF659"/>
</dbReference>
<evidence type="ECO:0000256" key="5">
    <source>
        <dbReference type="ARBA" id="ARBA00023125"/>
    </source>
</evidence>
<dbReference type="OrthoDB" id="2438421at2759"/>
<dbReference type="Pfam" id="PF02892">
    <property type="entry name" value="zf-BED"/>
    <property type="match status" value="1"/>
</dbReference>
<dbReference type="InterPro" id="IPR008906">
    <property type="entry name" value="HATC_C_dom"/>
</dbReference>
<dbReference type="GO" id="GO:0005634">
    <property type="term" value="C:nucleus"/>
    <property type="evidence" value="ECO:0007669"/>
    <property type="project" value="UniProtKB-SubCell"/>
</dbReference>
<comment type="caution">
    <text evidence="10">The sequence shown here is derived from an EMBL/GenBank/DDBJ whole genome shotgun (WGS) entry which is preliminary data.</text>
</comment>
<dbReference type="PANTHER" id="PTHR46599">
    <property type="entry name" value="PIGGYBAC TRANSPOSABLE ELEMENT-DERIVED PROTEIN 4"/>
    <property type="match status" value="1"/>
</dbReference>
<sequence>MSTTKRTTSSWRQYFYVDNKSGNAKCKYCPKILKTCSNTTNLKQHMERKHSGIISSIENKEDHTVKSGNNSQEESITDLFAKPSTSTRSEDSVIMIPIISASQIDDSGESSTSKRQKMGIEASFSKISEFGSGGSKNKQITDAIAELIYRDNLPFSVVEGEGFEKFIKLLAPLYKIPCRKTITGIIDGKYEEKKAILIKKSQFVTNICLTIDEWKDLQMKSYLGVTIHCIKNFKIVSFNIACEPLSESHTAEYLSTTIKNICEKWEIPDEKIVAVTTDNGANIVKAIELAFGRSKHIRCIAHTLNLVVQNSVMVNEIKIFIDKVRRIVQWFHQSGVGADQLRNSQKAENVPEGKIKHLVEDVSTRWNSQLHMLERFIAMSGTVGGILLHHPNAPPMIQASEIAVLKEVVKILKPFEKVSEEMCSEKYVSASKAIPIIMCLKQFLEKTDSLHDLAIQLKNSIINEFKKRFEHIQKVHLFNTATFLDPRFKKLHLDDGASLARTVNYVRRSIEENREPEHCPLSITSAADNVDNDDIWETHNKLLLETMRTSQSHSQTSELSLYIAAPLIGLKEDALESWRSYEGVYPQLTQLACKHLLVPASSAPAERLFSKAGIEMDIKNNTALIEALLLEELPDCDEASDAGVSDDEVENVQLPSPRGFDEIFERAIEDVLAEVPPSSPSNEDVLEYPINQVPTSSLPAPSVQPDLPSANNSSHRTNQRLPEPNRKWKKRDLSTSLPEYIADTGVVDDWFAHCTTPTDIFLVLIDDIVDNIVYQSNLYATQKSKVLNLKKEELLTFIGINFFMGYNTRPAWRDHYSSAPDLNNALICKTLPRDRFAIILSHLHCNDSSKMPSGCKDKLYKIRPMIDALNKKFEMVYHGTRELSVDESMIKFKGRSVLKQYLPMKPIKRGYKLWCLADQRGYIKKFQIYQGKDEELNTKFTGYGLGEKVVLELTEQDWSKGKVVYFDNFFTSVALLEKLKTENTYACGTIRSNRKGLPGNMLADSQLKRGDSDHRFSNLDIGYWKWKDNKMVHLVSNFHGNEEATVSRKEKNGTKSAITCPIAVKDYNMYMGGVDTADRLRALYCIDRKSPKWWHRLFWGLLDIVFVNAYVIHGLIMEQTTVKDFRRSVTQGLMTMKDASQKRKTSTDNTAKGGPSKRRKSDYSTIKDVRLAARKKESEIQQLHMIYSLLSSKTQDKVPSWAISNLEEVLKAPRATEHLCERREEIKPAQESKSDVPGVTKARPGKKSHTQANEASSQAPSPSAPKFNYYGAHRELFVVIVPTATKVNHPLSLNATIQWNRLDSVL</sequence>
<keyword evidence="3 7" id="KW-0863">Zinc-finger</keyword>
<dbReference type="SUPFAM" id="SSF57667">
    <property type="entry name" value="beta-beta-alpha zinc fingers"/>
    <property type="match status" value="1"/>
</dbReference>
<feature type="domain" description="BED-type" evidence="9">
    <location>
        <begin position="5"/>
        <end position="57"/>
    </location>
</feature>
<dbReference type="SUPFAM" id="SSF53098">
    <property type="entry name" value="Ribonuclease H-like"/>
    <property type="match status" value="1"/>
</dbReference>
<dbReference type="InterPro" id="IPR012337">
    <property type="entry name" value="RNaseH-like_sf"/>
</dbReference>
<dbReference type="InterPro" id="IPR036236">
    <property type="entry name" value="Znf_C2H2_sf"/>
</dbReference>
<feature type="region of interest" description="Disordered" evidence="8">
    <location>
        <begin position="692"/>
        <end position="729"/>
    </location>
</feature>
<keyword evidence="11" id="KW-1185">Reference proteome</keyword>
<feature type="region of interest" description="Disordered" evidence="8">
    <location>
        <begin position="1134"/>
        <end position="1165"/>
    </location>
</feature>
<feature type="compositionally biased region" description="Low complexity" evidence="8">
    <location>
        <begin position="1255"/>
        <end position="1265"/>
    </location>
</feature>
<feature type="compositionally biased region" description="Polar residues" evidence="8">
    <location>
        <begin position="709"/>
        <end position="720"/>
    </location>
</feature>
<dbReference type="GO" id="GO:0003677">
    <property type="term" value="F:DNA binding"/>
    <property type="evidence" value="ECO:0007669"/>
    <property type="project" value="UniProtKB-KW"/>
</dbReference>
<evidence type="ECO:0000313" key="11">
    <source>
        <dbReference type="Proteomes" id="UP000789524"/>
    </source>
</evidence>
<evidence type="ECO:0000256" key="2">
    <source>
        <dbReference type="ARBA" id="ARBA00022723"/>
    </source>
</evidence>
<comment type="subcellular location">
    <subcellularLocation>
        <location evidence="1">Nucleus</location>
    </subcellularLocation>
</comment>
<dbReference type="Proteomes" id="UP000789524">
    <property type="component" value="Unassembled WGS sequence"/>
</dbReference>
<dbReference type="InterPro" id="IPR029526">
    <property type="entry name" value="PGBD"/>
</dbReference>